<name>A0ABQ4PTV9_9PROT</name>
<dbReference type="Pfam" id="PF13369">
    <property type="entry name" value="Transglut_core2"/>
    <property type="match status" value="1"/>
</dbReference>
<accession>A0ABQ4PTV9</accession>
<evidence type="ECO:0000313" key="4">
    <source>
        <dbReference type="EMBL" id="GIU66419.1"/>
    </source>
</evidence>
<evidence type="ECO:0000259" key="3">
    <source>
        <dbReference type="Pfam" id="PF13369"/>
    </source>
</evidence>
<evidence type="ECO:0000256" key="1">
    <source>
        <dbReference type="ARBA" id="ARBA00007100"/>
    </source>
</evidence>
<dbReference type="RefSeq" id="WP_284358945.1">
    <property type="nucleotide sequence ID" value="NZ_BPFZ01000002.1"/>
</dbReference>
<feature type="region of interest" description="Disordered" evidence="2">
    <location>
        <begin position="260"/>
        <end position="279"/>
    </location>
</feature>
<evidence type="ECO:0000313" key="5">
    <source>
        <dbReference type="Proteomes" id="UP001161064"/>
    </source>
</evidence>
<protein>
    <recommendedName>
        <fullName evidence="3">Protein SirB1 N-terminal domain-containing protein</fullName>
    </recommendedName>
</protein>
<gene>
    <name evidence="4" type="ORF">PsB1_0573</name>
</gene>
<comment type="similarity">
    <text evidence="1">Belongs to the UPF0162 family.</text>
</comment>
<keyword evidence="5" id="KW-1185">Reference proteome</keyword>
<feature type="domain" description="Protein SirB1 N-terminal" evidence="3">
    <location>
        <begin position="68"/>
        <end position="199"/>
    </location>
</feature>
<organism evidence="4 5">
    <name type="scientific">Candidatus Phycosocius spiralis</name>
    <dbReference type="NCBI Taxonomy" id="2815099"/>
    <lineage>
        <taxon>Bacteria</taxon>
        <taxon>Pseudomonadati</taxon>
        <taxon>Pseudomonadota</taxon>
        <taxon>Alphaproteobacteria</taxon>
        <taxon>Caulobacterales</taxon>
        <taxon>Caulobacterales incertae sedis</taxon>
        <taxon>Candidatus Phycosocius</taxon>
    </lineage>
</organism>
<feature type="compositionally biased region" description="Basic and acidic residues" evidence="2">
    <location>
        <begin position="260"/>
        <end position="269"/>
    </location>
</feature>
<proteinExistence type="inferred from homology"/>
<dbReference type="Proteomes" id="UP001161064">
    <property type="component" value="Unassembled WGS sequence"/>
</dbReference>
<evidence type="ECO:0000256" key="2">
    <source>
        <dbReference type="SAM" id="MobiDB-lite"/>
    </source>
</evidence>
<dbReference type="EMBL" id="BPFZ01000002">
    <property type="protein sequence ID" value="GIU66419.1"/>
    <property type="molecule type" value="Genomic_DNA"/>
</dbReference>
<comment type="caution">
    <text evidence="4">The sequence shown here is derived from an EMBL/GenBank/DDBJ whole genome shotgun (WGS) entry which is preliminary data.</text>
</comment>
<reference evidence="4" key="2">
    <citation type="journal article" date="2023" name="ISME Commun">
        <title>Characterization of a bloom-associated alphaproteobacterial lineage, 'Candidatus Phycosocius': insights into freshwater algal-bacterial interactions.</title>
        <authorList>
            <person name="Tanabe Y."/>
            <person name="Yamaguchi H."/>
            <person name="Yoshida M."/>
            <person name="Kai A."/>
            <person name="Okazaki Y."/>
        </authorList>
    </citation>
    <scope>NUCLEOTIDE SEQUENCE</scope>
    <source>
        <strain evidence="4">BOTRYCO-1</strain>
    </source>
</reference>
<reference evidence="4" key="1">
    <citation type="submission" date="2021-05" db="EMBL/GenBank/DDBJ databases">
        <authorList>
            <person name="Tanabe Y."/>
        </authorList>
    </citation>
    <scope>NUCLEOTIDE SEQUENCE</scope>
    <source>
        <strain evidence="4">BOTRYCO-1</strain>
    </source>
</reference>
<sequence length="279" mass="30171">MALNGVSTEAVMIPKTLPEAQSALKLCAHMPDERFDLTACALACAIHENPDRDITSAFTALEELTCLAQERKPTSAEQLGQLIYGDLGFVGAGHTNYDPANADLIHILTKRVGPPVGLGVVIWRHVARLTQANVSGVDNPGHFLLRLETKEGPIFINSLTGGAVFDDAGVTRLEERAGLSAFSKSILLAVSDRVLALRLQANLAVRAQAIGDDEAWFRTAQRRAILAPNNHEIAHDFSKAAEALGQIQLALEWARHADQLNNGKPHEGNRASILHHKLN</sequence>
<dbReference type="InterPro" id="IPR032698">
    <property type="entry name" value="SirB1_N"/>
</dbReference>